<dbReference type="InterPro" id="IPR056550">
    <property type="entry name" value="NOL10_2nd"/>
</dbReference>
<dbReference type="Pfam" id="PF23098">
    <property type="entry name" value="Beta-prop_NOL10_N"/>
    <property type="match status" value="1"/>
</dbReference>
<protein>
    <submittedName>
        <fullName evidence="4">Nucleolar protein 10</fullName>
    </submittedName>
</protein>
<dbReference type="InterPro" id="IPR015943">
    <property type="entry name" value="WD40/YVTN_repeat-like_dom_sf"/>
</dbReference>
<comment type="caution">
    <text evidence="4">The sequence shown here is derived from an EMBL/GenBank/DDBJ whole genome shotgun (WGS) entry which is preliminary data.</text>
</comment>
<dbReference type="InterPro" id="IPR036322">
    <property type="entry name" value="WD40_repeat_dom_sf"/>
</dbReference>
<evidence type="ECO:0000313" key="4">
    <source>
        <dbReference type="EMBL" id="KAL3315354.1"/>
    </source>
</evidence>
<dbReference type="Pfam" id="PF23097">
    <property type="entry name" value="NOL10_2nd"/>
    <property type="match status" value="1"/>
</dbReference>
<name>A0ABD2Q705_9PLAT</name>
<evidence type="ECO:0000313" key="5">
    <source>
        <dbReference type="Proteomes" id="UP001626550"/>
    </source>
</evidence>
<evidence type="ECO:0000259" key="2">
    <source>
        <dbReference type="Pfam" id="PF23097"/>
    </source>
</evidence>
<dbReference type="EMBL" id="JBJKFK010000770">
    <property type="protein sequence ID" value="KAL3315354.1"/>
    <property type="molecule type" value="Genomic_DNA"/>
</dbReference>
<dbReference type="Gene3D" id="2.130.10.10">
    <property type="entry name" value="YVTN repeat-like/Quinoprotein amine dehydrogenase"/>
    <property type="match status" value="1"/>
</dbReference>
<sequence>MNLIELNGVKVYNLTSYFKLPEWASRSEKRKYFKKDPNAAKNFQLIQELEMPDSSTYVTCSPDQQYLFLLGRYKPRVRCYELNNLSMKFDRCVDYLPLHMTFFSEDYSKFALVQEDRWIDVHYAGGHFFKFRIPKPGIDSCYCPYSCDLFITSSQNYIYRMNLHEGRFNTPIQVPVPKNSKFSFTASAYDNYYNILMASSTLGRVDGWDTRCSDRIFGLDVSSHALRPEEFASLERKPGQISCTSLLYKDSTNIAVGTGQGMVHIYDIRQNKKPWHTRDTGYRSPVKSLAIHDDKLLAMVSHCVKIWNIDDGKIFVGFDTGSYKLNSMHHMKNTGLVFLANEAPKCMTYFIPLLGEAPSWAHHLDQLVYEFEPEATAMYDGYKFLTRQQLSEYGMLDLIGSSFLRAYMHGYFISVSLFEKIRQKLGLTEQSKPAKLQPDSQQQLSKKALAVAPEEKLATASADNRFAKLQNNTKMAFSSREQEAELMRIHEARLQKKRRRKEQRIQRAEWSQKLIKGSTGASEHEPEASAADSSDDSDSS</sequence>
<evidence type="ECO:0000256" key="1">
    <source>
        <dbReference type="SAM" id="MobiDB-lite"/>
    </source>
</evidence>
<accession>A0ABD2Q705</accession>
<reference evidence="4 5" key="1">
    <citation type="submission" date="2024-11" db="EMBL/GenBank/DDBJ databases">
        <title>Adaptive evolution of stress response genes in parasites aligns with host niche diversity.</title>
        <authorList>
            <person name="Hahn C."/>
            <person name="Resl P."/>
        </authorList>
    </citation>
    <scope>NUCLEOTIDE SEQUENCE [LARGE SCALE GENOMIC DNA]</scope>
    <source>
        <strain evidence="4">EGGRZ-B1_66</strain>
        <tissue evidence="4">Body</tissue>
    </source>
</reference>
<feature type="domain" description="Nucleolar protein 10-like N-terminal" evidence="3">
    <location>
        <begin position="6"/>
        <end position="373"/>
    </location>
</feature>
<dbReference type="PANTHER" id="PTHR14927">
    <property type="entry name" value="NUCLEOLAR PROTEIN 10"/>
    <property type="match status" value="1"/>
</dbReference>
<feature type="domain" description="Nucleolar protein 10-like second" evidence="2">
    <location>
        <begin position="378"/>
        <end position="423"/>
    </location>
</feature>
<dbReference type="SUPFAM" id="SSF50978">
    <property type="entry name" value="WD40 repeat-like"/>
    <property type="match status" value="1"/>
</dbReference>
<proteinExistence type="predicted"/>
<evidence type="ECO:0000259" key="3">
    <source>
        <dbReference type="Pfam" id="PF23098"/>
    </source>
</evidence>
<dbReference type="InterPro" id="IPR056551">
    <property type="entry name" value="Beta-prop_NOL10_N"/>
</dbReference>
<dbReference type="AlphaFoldDB" id="A0ABD2Q705"/>
<feature type="region of interest" description="Disordered" evidence="1">
    <location>
        <begin position="494"/>
        <end position="540"/>
    </location>
</feature>
<dbReference type="InterPro" id="IPR040382">
    <property type="entry name" value="NOL10/Enp2"/>
</dbReference>
<keyword evidence="5" id="KW-1185">Reference proteome</keyword>
<gene>
    <name evidence="4" type="primary">NOL10</name>
    <name evidence="4" type="ORF">Ciccas_006019</name>
</gene>
<dbReference type="PANTHER" id="PTHR14927:SF0">
    <property type="entry name" value="NUCLEOLAR PROTEIN 10"/>
    <property type="match status" value="1"/>
</dbReference>
<organism evidence="4 5">
    <name type="scientific">Cichlidogyrus casuarinus</name>
    <dbReference type="NCBI Taxonomy" id="1844966"/>
    <lineage>
        <taxon>Eukaryota</taxon>
        <taxon>Metazoa</taxon>
        <taxon>Spiralia</taxon>
        <taxon>Lophotrochozoa</taxon>
        <taxon>Platyhelminthes</taxon>
        <taxon>Monogenea</taxon>
        <taxon>Monopisthocotylea</taxon>
        <taxon>Dactylogyridea</taxon>
        <taxon>Ancyrocephalidae</taxon>
        <taxon>Cichlidogyrus</taxon>
    </lineage>
</organism>
<dbReference type="Proteomes" id="UP001626550">
    <property type="component" value="Unassembled WGS sequence"/>
</dbReference>